<gene>
    <name evidence="5" type="ORF">GETHOR_25760</name>
</gene>
<evidence type="ECO:0000256" key="3">
    <source>
        <dbReference type="SAM" id="SignalP"/>
    </source>
</evidence>
<evidence type="ECO:0000256" key="2">
    <source>
        <dbReference type="ARBA" id="ARBA00023008"/>
    </source>
</evidence>
<evidence type="ECO:0000256" key="1">
    <source>
        <dbReference type="ARBA" id="ARBA00010996"/>
    </source>
</evidence>
<evidence type="ECO:0000259" key="4">
    <source>
        <dbReference type="PROSITE" id="PS51352"/>
    </source>
</evidence>
<keyword evidence="3" id="KW-0732">Signal</keyword>
<dbReference type="Proteomes" id="UP001242010">
    <property type="component" value="Chromosome"/>
</dbReference>
<keyword evidence="2" id="KW-0186">Copper</keyword>
<feature type="signal peptide" evidence="3">
    <location>
        <begin position="1"/>
        <end position="29"/>
    </location>
</feature>
<keyword evidence="6" id="KW-1185">Reference proteome</keyword>
<feature type="chain" id="PRO_5045665199" evidence="3">
    <location>
        <begin position="30"/>
        <end position="195"/>
    </location>
</feature>
<dbReference type="PROSITE" id="PS51352">
    <property type="entry name" value="THIOREDOXIN_2"/>
    <property type="match status" value="1"/>
</dbReference>
<dbReference type="SUPFAM" id="SSF52833">
    <property type="entry name" value="Thioredoxin-like"/>
    <property type="match status" value="1"/>
</dbReference>
<dbReference type="RefSeq" id="WP_286354194.1">
    <property type="nucleotide sequence ID" value="NZ_AP027079.1"/>
</dbReference>
<sequence length="195" mass="21661">MNGRRNRLGARITGLIFVSWAALPGPLSAQAPPPYTRTLEGYAVPEVTLVNQEGAKVNLKAMLESGEPVIVDFIFGTCTTICPVLSAGYANLQTKLPAGSKVHLVSISIDPENDTPKVMRDYLKRYRARPGWDFFTGKREDIDKVMRAFNAYIPNKMSHFPLTNIRDPKTGKWIRIFGLMSSSEFVAECRKAGIL</sequence>
<dbReference type="CDD" id="cd02968">
    <property type="entry name" value="SCO"/>
    <property type="match status" value="1"/>
</dbReference>
<accession>A0ABM8DTW2</accession>
<dbReference type="PANTHER" id="PTHR12151:SF25">
    <property type="entry name" value="LINALOOL DEHYDRATASE_ISOMERASE DOMAIN-CONTAINING PROTEIN"/>
    <property type="match status" value="1"/>
</dbReference>
<dbReference type="Gene3D" id="3.40.30.10">
    <property type="entry name" value="Glutaredoxin"/>
    <property type="match status" value="1"/>
</dbReference>
<protein>
    <submittedName>
        <fullName evidence="5">Photosynthetic protein synthase I</fullName>
    </submittedName>
</protein>
<name>A0ABM8DTW2_9BACT</name>
<dbReference type="InterPro" id="IPR003782">
    <property type="entry name" value="SCO1/SenC"/>
</dbReference>
<dbReference type="PANTHER" id="PTHR12151">
    <property type="entry name" value="ELECTRON TRANSPORT PROTIN SCO1/SENC FAMILY MEMBER"/>
    <property type="match status" value="1"/>
</dbReference>
<dbReference type="InterPro" id="IPR036249">
    <property type="entry name" value="Thioredoxin-like_sf"/>
</dbReference>
<proteinExistence type="inferred from homology"/>
<dbReference type="Pfam" id="PF02630">
    <property type="entry name" value="SCO1-SenC"/>
    <property type="match status" value="1"/>
</dbReference>
<evidence type="ECO:0000313" key="6">
    <source>
        <dbReference type="Proteomes" id="UP001242010"/>
    </source>
</evidence>
<reference evidence="6" key="1">
    <citation type="journal article" date="2023" name="Int. J. Syst. Evol. Microbiol.">
        <title>Mesoterricola silvestris gen. nov., sp. nov., Mesoterricola sediminis sp. nov., Geothrix oryzae sp. nov., Geothrix edaphica sp. nov., Geothrix rubra sp. nov., and Geothrix limicola sp. nov., six novel members of Acidobacteriota isolated from soils.</title>
        <authorList>
            <person name="Itoh H."/>
            <person name="Sugisawa Y."/>
            <person name="Mise K."/>
            <person name="Xu Z."/>
            <person name="Kuniyasu M."/>
            <person name="Ushijima N."/>
            <person name="Kawano K."/>
            <person name="Kobayashi E."/>
            <person name="Shiratori Y."/>
            <person name="Masuda Y."/>
            <person name="Senoo K."/>
        </authorList>
    </citation>
    <scope>NUCLEOTIDE SEQUENCE [LARGE SCALE GENOMIC DNA]</scope>
    <source>
        <strain evidence="6">Red222</strain>
    </source>
</reference>
<comment type="similarity">
    <text evidence="1">Belongs to the SCO1/2 family.</text>
</comment>
<dbReference type="InterPro" id="IPR013766">
    <property type="entry name" value="Thioredoxin_domain"/>
</dbReference>
<dbReference type="EMBL" id="AP027079">
    <property type="protein sequence ID" value="BDU70475.1"/>
    <property type="molecule type" value="Genomic_DNA"/>
</dbReference>
<feature type="domain" description="Thioredoxin" evidence="4">
    <location>
        <begin position="38"/>
        <end position="194"/>
    </location>
</feature>
<organism evidence="5 6">
    <name type="scientific">Geothrix oryzae</name>
    <dbReference type="NCBI Taxonomy" id="2927975"/>
    <lineage>
        <taxon>Bacteria</taxon>
        <taxon>Pseudomonadati</taxon>
        <taxon>Acidobacteriota</taxon>
        <taxon>Holophagae</taxon>
        <taxon>Holophagales</taxon>
        <taxon>Holophagaceae</taxon>
        <taxon>Geothrix</taxon>
    </lineage>
</organism>
<evidence type="ECO:0000313" key="5">
    <source>
        <dbReference type="EMBL" id="BDU70475.1"/>
    </source>
</evidence>